<evidence type="ECO:0000256" key="3">
    <source>
        <dbReference type="ARBA" id="ARBA00022475"/>
    </source>
</evidence>
<feature type="transmembrane region" description="Helical" evidence="7">
    <location>
        <begin position="304"/>
        <end position="326"/>
    </location>
</feature>
<dbReference type="PANTHER" id="PTHR23513">
    <property type="entry name" value="INTEGRAL MEMBRANE EFFLUX PROTEIN-RELATED"/>
    <property type="match status" value="1"/>
</dbReference>
<protein>
    <submittedName>
        <fullName evidence="9">MFS transporter</fullName>
    </submittedName>
</protein>
<dbReference type="InterPro" id="IPR020846">
    <property type="entry name" value="MFS_dom"/>
</dbReference>
<evidence type="ECO:0000313" key="10">
    <source>
        <dbReference type="Proteomes" id="UP000318578"/>
    </source>
</evidence>
<keyword evidence="4 7" id="KW-0812">Transmembrane</keyword>
<evidence type="ECO:0000259" key="8">
    <source>
        <dbReference type="PROSITE" id="PS50850"/>
    </source>
</evidence>
<keyword evidence="6 7" id="KW-0472">Membrane</keyword>
<dbReference type="InterPro" id="IPR010290">
    <property type="entry name" value="TM_effector"/>
</dbReference>
<dbReference type="Gene3D" id="1.20.1250.20">
    <property type="entry name" value="MFS general substrate transporter like domains"/>
    <property type="match status" value="1"/>
</dbReference>
<keyword evidence="2" id="KW-0813">Transport</keyword>
<keyword evidence="3" id="KW-1003">Cell membrane</keyword>
<accession>A0A558ADV5</accession>
<feature type="transmembrane region" description="Helical" evidence="7">
    <location>
        <begin position="166"/>
        <end position="183"/>
    </location>
</feature>
<dbReference type="PRINTS" id="PR01988">
    <property type="entry name" value="EXPORTERBACE"/>
</dbReference>
<dbReference type="OrthoDB" id="9775268at2"/>
<dbReference type="InterPro" id="IPR036259">
    <property type="entry name" value="MFS_trans_sf"/>
</dbReference>
<proteinExistence type="predicted"/>
<dbReference type="SUPFAM" id="SSF103473">
    <property type="entry name" value="MFS general substrate transporter"/>
    <property type="match status" value="1"/>
</dbReference>
<evidence type="ECO:0000313" key="9">
    <source>
        <dbReference type="EMBL" id="TVT22441.1"/>
    </source>
</evidence>
<dbReference type="CDD" id="cd06173">
    <property type="entry name" value="MFS_MefA_like"/>
    <property type="match status" value="1"/>
</dbReference>
<organism evidence="9 10">
    <name type="scientific">Amycolatopsis acidiphila</name>
    <dbReference type="NCBI Taxonomy" id="715473"/>
    <lineage>
        <taxon>Bacteria</taxon>
        <taxon>Bacillati</taxon>
        <taxon>Actinomycetota</taxon>
        <taxon>Actinomycetes</taxon>
        <taxon>Pseudonocardiales</taxon>
        <taxon>Pseudonocardiaceae</taxon>
        <taxon>Amycolatopsis</taxon>
    </lineage>
</organism>
<sequence>MRVRAFRRLWTAQFVANIGTWTQTVGAQWLMGDLGGSALEIALIQTATTLPVFLLVVPAGALGDVVDRRRQLLAGQSLMLAGAGLLSLMAALHHVSPGSLLALTALMAVGQGISVPVFQAIQPELVGPELIPQAALLNSANANVARAVGPALGGLLIAALGPEATFALNAVSFVGVLFVLATWRRERADRPLGAERVPAAIRAGARYIRSAPAFTSVLVRTALFMAFASALWSLLPAVARGPLGLGAGGYGLLLGCIGAGAIAGAALMSVLRTLIRTELLVTGGMVMFALTTATTGFVRSVPAVVVALLLTGLAWVAVLSTLNSSAQLLLPGWTRARALAYYQLAFMGGQALGAVGWGVLADLTGLTAAVVTSGLGLLAVTALATWRMPLPDSRHDMAWSGHWPEPPAVDAGPGPVLVTVEWRVQPTRTGEFLRAMRLVGRSRRRTGATLWGLFQDLEEPTVFLENFTVATWTEHLRQHFERGTEFDREHDERARACTIDGEPPRVRHYGWAAPARPGRHVLGHR</sequence>
<comment type="subcellular location">
    <subcellularLocation>
        <location evidence="1">Cell membrane</location>
        <topology evidence="1">Multi-pass membrane protein</topology>
    </subcellularLocation>
</comment>
<comment type="caution">
    <text evidence="9">The sequence shown here is derived from an EMBL/GenBank/DDBJ whole genome shotgun (WGS) entry which is preliminary data.</text>
</comment>
<feature type="transmembrane region" description="Helical" evidence="7">
    <location>
        <begin position="279"/>
        <end position="298"/>
    </location>
</feature>
<evidence type="ECO:0000256" key="1">
    <source>
        <dbReference type="ARBA" id="ARBA00004651"/>
    </source>
</evidence>
<dbReference type="PROSITE" id="PS50850">
    <property type="entry name" value="MFS"/>
    <property type="match status" value="1"/>
</dbReference>
<feature type="transmembrane region" description="Helical" evidence="7">
    <location>
        <begin position="366"/>
        <end position="386"/>
    </location>
</feature>
<feature type="transmembrane region" description="Helical" evidence="7">
    <location>
        <begin position="78"/>
        <end position="95"/>
    </location>
</feature>
<feature type="domain" description="Major facilitator superfamily (MFS) profile" evidence="8">
    <location>
        <begin position="5"/>
        <end position="394"/>
    </location>
</feature>
<evidence type="ECO:0000256" key="5">
    <source>
        <dbReference type="ARBA" id="ARBA00022989"/>
    </source>
</evidence>
<dbReference type="GO" id="GO:0005886">
    <property type="term" value="C:plasma membrane"/>
    <property type="evidence" value="ECO:0007669"/>
    <property type="project" value="UniProtKB-SubCell"/>
</dbReference>
<dbReference type="PANTHER" id="PTHR23513:SF11">
    <property type="entry name" value="STAPHYLOFERRIN A TRANSPORTER"/>
    <property type="match status" value="1"/>
</dbReference>
<gene>
    <name evidence="9" type="ORF">FNH06_13290</name>
</gene>
<feature type="transmembrane region" description="Helical" evidence="7">
    <location>
        <begin position="43"/>
        <end position="66"/>
    </location>
</feature>
<evidence type="ECO:0000256" key="4">
    <source>
        <dbReference type="ARBA" id="ARBA00022692"/>
    </source>
</evidence>
<keyword evidence="10" id="KW-1185">Reference proteome</keyword>
<evidence type="ECO:0000256" key="7">
    <source>
        <dbReference type="SAM" id="Phobius"/>
    </source>
</evidence>
<dbReference type="Proteomes" id="UP000318578">
    <property type="component" value="Unassembled WGS sequence"/>
</dbReference>
<feature type="transmembrane region" description="Helical" evidence="7">
    <location>
        <begin position="338"/>
        <end position="360"/>
    </location>
</feature>
<dbReference type="AlphaFoldDB" id="A0A558ADV5"/>
<dbReference type="GO" id="GO:0022857">
    <property type="term" value="F:transmembrane transporter activity"/>
    <property type="evidence" value="ECO:0007669"/>
    <property type="project" value="InterPro"/>
</dbReference>
<dbReference type="Pfam" id="PF05977">
    <property type="entry name" value="MFS_3"/>
    <property type="match status" value="1"/>
</dbReference>
<name>A0A558ADV5_9PSEU</name>
<dbReference type="InterPro" id="IPR022324">
    <property type="entry name" value="Bacilysin_exporter_BacE_put"/>
</dbReference>
<evidence type="ECO:0000256" key="6">
    <source>
        <dbReference type="ARBA" id="ARBA00023136"/>
    </source>
</evidence>
<feature type="transmembrane region" description="Helical" evidence="7">
    <location>
        <begin position="217"/>
        <end position="235"/>
    </location>
</feature>
<evidence type="ECO:0000256" key="2">
    <source>
        <dbReference type="ARBA" id="ARBA00022448"/>
    </source>
</evidence>
<feature type="transmembrane region" description="Helical" evidence="7">
    <location>
        <begin position="247"/>
        <end position="267"/>
    </location>
</feature>
<keyword evidence="5 7" id="KW-1133">Transmembrane helix</keyword>
<feature type="transmembrane region" description="Helical" evidence="7">
    <location>
        <begin position="12"/>
        <end position="31"/>
    </location>
</feature>
<dbReference type="EMBL" id="VJZA01000018">
    <property type="protein sequence ID" value="TVT22441.1"/>
    <property type="molecule type" value="Genomic_DNA"/>
</dbReference>
<reference evidence="9 10" key="1">
    <citation type="submission" date="2019-07" db="EMBL/GenBank/DDBJ databases">
        <title>New species of Amycolatopsis and Streptomyces.</title>
        <authorList>
            <person name="Duangmal K."/>
            <person name="Teo W.F.A."/>
            <person name="Lipun K."/>
        </authorList>
    </citation>
    <scope>NUCLEOTIDE SEQUENCE [LARGE SCALE GENOMIC DNA]</scope>
    <source>
        <strain evidence="9 10">JCM 30562</strain>
    </source>
</reference>